<sequence length="328" mass="33913">MTLESARPTIIDVARAAGVSKSLVSSALRGDPGVSAASRERVLAAAGRLGYRKNGWAQRLVSGRSNLIGVLLTDLRNAYHTDIVNGIEDAAAAAGYGVLLSHGRRDRDVLLTHAEELLDVGVDGVVAITSHLTPADLQRLADRAPVVVVGRPAAVPAGVGWVSNDDEAGARLAVDHLAARGHERIAYLTASDRPAAAARRDSYRQRIAELAARPREYDARTGGVEALLADVRSADGPTAVFAANDRVAARLLGGAIDAGLTVPGDLAIVGYDNTELAGLLRPSLTSIDQPRTSMGRDAMAQLAALIGGGEPGREVAAPSLVARASTGA</sequence>
<dbReference type="RefSeq" id="WP_207219397.1">
    <property type="nucleotide sequence ID" value="NZ_SHLA01000001.1"/>
</dbReference>
<dbReference type="AlphaFoldDB" id="A0A4V2GA27"/>
<keyword evidence="4" id="KW-0804">Transcription</keyword>
<evidence type="ECO:0000256" key="1">
    <source>
        <dbReference type="ARBA" id="ARBA00022491"/>
    </source>
</evidence>
<keyword evidence="3" id="KW-0238">DNA-binding</keyword>
<dbReference type="Pfam" id="PF13377">
    <property type="entry name" value="Peripla_BP_3"/>
    <property type="match status" value="1"/>
</dbReference>
<evidence type="ECO:0000313" key="6">
    <source>
        <dbReference type="EMBL" id="RZU62576.1"/>
    </source>
</evidence>
<dbReference type="PANTHER" id="PTHR30146">
    <property type="entry name" value="LACI-RELATED TRANSCRIPTIONAL REPRESSOR"/>
    <property type="match status" value="1"/>
</dbReference>
<dbReference type="Gene3D" id="3.40.50.2300">
    <property type="match status" value="2"/>
</dbReference>
<dbReference type="PROSITE" id="PS50932">
    <property type="entry name" value="HTH_LACI_2"/>
    <property type="match status" value="1"/>
</dbReference>
<dbReference type="GO" id="GO:0003700">
    <property type="term" value="F:DNA-binding transcription factor activity"/>
    <property type="evidence" value="ECO:0007669"/>
    <property type="project" value="TreeGrafter"/>
</dbReference>
<dbReference type="Pfam" id="PF00356">
    <property type="entry name" value="LacI"/>
    <property type="match status" value="1"/>
</dbReference>
<dbReference type="CDD" id="cd06267">
    <property type="entry name" value="PBP1_LacI_sugar_binding-like"/>
    <property type="match status" value="1"/>
</dbReference>
<keyword evidence="2" id="KW-0805">Transcription regulation</keyword>
<organism evidence="6 7">
    <name type="scientific">Zhihengliuella halotolerans</name>
    <dbReference type="NCBI Taxonomy" id="370736"/>
    <lineage>
        <taxon>Bacteria</taxon>
        <taxon>Bacillati</taxon>
        <taxon>Actinomycetota</taxon>
        <taxon>Actinomycetes</taxon>
        <taxon>Micrococcales</taxon>
        <taxon>Micrococcaceae</taxon>
        <taxon>Zhihengliuella</taxon>
    </lineage>
</organism>
<dbReference type="SUPFAM" id="SSF47413">
    <property type="entry name" value="lambda repressor-like DNA-binding domains"/>
    <property type="match status" value="1"/>
</dbReference>
<dbReference type="CDD" id="cd01392">
    <property type="entry name" value="HTH_LacI"/>
    <property type="match status" value="1"/>
</dbReference>
<reference evidence="6 7" key="1">
    <citation type="submission" date="2019-02" db="EMBL/GenBank/DDBJ databases">
        <title>Sequencing the genomes of 1000 actinobacteria strains.</title>
        <authorList>
            <person name="Klenk H.-P."/>
        </authorList>
    </citation>
    <scope>NUCLEOTIDE SEQUENCE [LARGE SCALE GENOMIC DNA]</scope>
    <source>
        <strain evidence="6 7">DSM 17364</strain>
    </source>
</reference>
<evidence type="ECO:0000259" key="5">
    <source>
        <dbReference type="PROSITE" id="PS50932"/>
    </source>
</evidence>
<dbReference type="Gene3D" id="1.10.260.40">
    <property type="entry name" value="lambda repressor-like DNA-binding domains"/>
    <property type="match status" value="1"/>
</dbReference>
<keyword evidence="7" id="KW-1185">Reference proteome</keyword>
<dbReference type="InterPro" id="IPR046335">
    <property type="entry name" value="LacI/GalR-like_sensor"/>
</dbReference>
<feature type="domain" description="HTH lacI-type" evidence="5">
    <location>
        <begin position="8"/>
        <end position="62"/>
    </location>
</feature>
<dbReference type="EMBL" id="SHLA01000001">
    <property type="protein sequence ID" value="RZU62576.1"/>
    <property type="molecule type" value="Genomic_DNA"/>
</dbReference>
<accession>A0A4V2GA27</accession>
<dbReference type="Proteomes" id="UP000292685">
    <property type="component" value="Unassembled WGS sequence"/>
</dbReference>
<evidence type="ECO:0000256" key="3">
    <source>
        <dbReference type="ARBA" id="ARBA00023125"/>
    </source>
</evidence>
<dbReference type="GO" id="GO:0000976">
    <property type="term" value="F:transcription cis-regulatory region binding"/>
    <property type="evidence" value="ECO:0007669"/>
    <property type="project" value="TreeGrafter"/>
</dbReference>
<dbReference type="SUPFAM" id="SSF53822">
    <property type="entry name" value="Periplasmic binding protein-like I"/>
    <property type="match status" value="1"/>
</dbReference>
<keyword evidence="1" id="KW-0678">Repressor</keyword>
<protein>
    <submittedName>
        <fullName evidence="6">LacI family transcriptional regulator</fullName>
    </submittedName>
</protein>
<name>A0A4V2GA27_9MICC</name>
<dbReference type="InterPro" id="IPR028082">
    <property type="entry name" value="Peripla_BP_I"/>
</dbReference>
<dbReference type="PANTHER" id="PTHR30146:SF148">
    <property type="entry name" value="HTH-TYPE TRANSCRIPTIONAL REPRESSOR PURR-RELATED"/>
    <property type="match status" value="1"/>
</dbReference>
<evidence type="ECO:0000313" key="7">
    <source>
        <dbReference type="Proteomes" id="UP000292685"/>
    </source>
</evidence>
<evidence type="ECO:0000256" key="2">
    <source>
        <dbReference type="ARBA" id="ARBA00023015"/>
    </source>
</evidence>
<dbReference type="InterPro" id="IPR000843">
    <property type="entry name" value="HTH_LacI"/>
</dbReference>
<dbReference type="InterPro" id="IPR010982">
    <property type="entry name" value="Lambda_DNA-bd_dom_sf"/>
</dbReference>
<gene>
    <name evidence="6" type="ORF">EV380_2174</name>
</gene>
<proteinExistence type="predicted"/>
<dbReference type="SMART" id="SM00354">
    <property type="entry name" value="HTH_LACI"/>
    <property type="match status" value="1"/>
</dbReference>
<evidence type="ECO:0000256" key="4">
    <source>
        <dbReference type="ARBA" id="ARBA00023163"/>
    </source>
</evidence>
<comment type="caution">
    <text evidence="6">The sequence shown here is derived from an EMBL/GenBank/DDBJ whole genome shotgun (WGS) entry which is preliminary data.</text>
</comment>